<dbReference type="AlphaFoldDB" id="A0A818Q6Y3"/>
<accession>A0A818Q6Y3</accession>
<feature type="signal peptide" evidence="1">
    <location>
        <begin position="1"/>
        <end position="15"/>
    </location>
</feature>
<evidence type="ECO:0000313" key="4">
    <source>
        <dbReference type="Proteomes" id="UP000663865"/>
    </source>
</evidence>
<protein>
    <submittedName>
        <fullName evidence="2">Uncharacterized protein</fullName>
    </submittedName>
</protein>
<dbReference type="EMBL" id="CAJOBS010001814">
    <property type="protein sequence ID" value="CAF4764670.1"/>
    <property type="molecule type" value="Genomic_DNA"/>
</dbReference>
<dbReference type="Proteomes" id="UP000663838">
    <property type="component" value="Unassembled WGS sequence"/>
</dbReference>
<keyword evidence="1" id="KW-0732">Signal</keyword>
<gene>
    <name evidence="2" type="ORF">KIK155_LOCUS22600</name>
    <name evidence="3" type="ORF">TOA249_LOCUS21227</name>
</gene>
<organism evidence="2 4">
    <name type="scientific">Rotaria socialis</name>
    <dbReference type="NCBI Taxonomy" id="392032"/>
    <lineage>
        <taxon>Eukaryota</taxon>
        <taxon>Metazoa</taxon>
        <taxon>Spiralia</taxon>
        <taxon>Gnathifera</taxon>
        <taxon>Rotifera</taxon>
        <taxon>Eurotatoria</taxon>
        <taxon>Bdelloidea</taxon>
        <taxon>Philodinida</taxon>
        <taxon>Philodinidae</taxon>
        <taxon>Rotaria</taxon>
    </lineage>
</organism>
<evidence type="ECO:0000313" key="2">
    <source>
        <dbReference type="EMBL" id="CAF3634840.1"/>
    </source>
</evidence>
<proteinExistence type="predicted"/>
<sequence>MASVLVSVFLVLTYAGPFATTSLSSTTTTTTATTTTTTTTTTTNGGSSECSSYTAINDVTRLTVAAAGSGCDRTLFSSYTTWVRFNGASGTQLATSAPASNQCGTQGTGWYSGSLPASGVSNSGTVCYAWNSNNCNWSNTIQVTNCGSFHFMYGILLVHRFAASVIVLHKQKDLI</sequence>
<comment type="caution">
    <text evidence="2">The sequence shown here is derived from an EMBL/GenBank/DDBJ whole genome shotgun (WGS) entry which is preliminary data.</text>
</comment>
<evidence type="ECO:0000313" key="3">
    <source>
        <dbReference type="EMBL" id="CAF4764670.1"/>
    </source>
</evidence>
<reference evidence="2" key="1">
    <citation type="submission" date="2021-02" db="EMBL/GenBank/DDBJ databases">
        <authorList>
            <person name="Nowell W R."/>
        </authorList>
    </citation>
    <scope>NUCLEOTIDE SEQUENCE</scope>
</reference>
<evidence type="ECO:0000256" key="1">
    <source>
        <dbReference type="SAM" id="SignalP"/>
    </source>
</evidence>
<dbReference type="Proteomes" id="UP000663865">
    <property type="component" value="Unassembled WGS sequence"/>
</dbReference>
<feature type="chain" id="PRO_5036233836" evidence="1">
    <location>
        <begin position="16"/>
        <end position="175"/>
    </location>
</feature>
<name>A0A818Q6Y3_9BILA</name>
<dbReference type="EMBL" id="CAJNYV010004019">
    <property type="protein sequence ID" value="CAF3634840.1"/>
    <property type="molecule type" value="Genomic_DNA"/>
</dbReference>